<gene>
    <name evidence="3" type="ORF">GCM10023196_092590</name>
</gene>
<dbReference type="InterPro" id="IPR019910">
    <property type="entry name" value="Lucif-like_OxRdtase_MSMEG_4879"/>
</dbReference>
<dbReference type="NCBIfam" id="TIGR03564">
    <property type="entry name" value="F420_MSMEG_4879"/>
    <property type="match status" value="1"/>
</dbReference>
<evidence type="ECO:0000256" key="1">
    <source>
        <dbReference type="ARBA" id="ARBA00023002"/>
    </source>
</evidence>
<dbReference type="CDD" id="cd01097">
    <property type="entry name" value="Tetrahydromethanopterin_reductase"/>
    <property type="match status" value="1"/>
</dbReference>
<dbReference type="InterPro" id="IPR036661">
    <property type="entry name" value="Luciferase-like_sf"/>
</dbReference>
<dbReference type="PANTHER" id="PTHR43244">
    <property type="match status" value="1"/>
</dbReference>
<keyword evidence="4" id="KW-1185">Reference proteome</keyword>
<dbReference type="Proteomes" id="UP001501442">
    <property type="component" value="Unassembled WGS sequence"/>
</dbReference>
<dbReference type="PANTHER" id="PTHR43244:SF1">
    <property type="entry name" value="5,10-METHYLENETETRAHYDROMETHANOPTERIN REDUCTASE"/>
    <property type="match status" value="1"/>
</dbReference>
<dbReference type="RefSeq" id="WP_345440880.1">
    <property type="nucleotide sequence ID" value="NZ_BAABHK010000020.1"/>
</dbReference>
<reference evidence="4" key="1">
    <citation type="journal article" date="2019" name="Int. J. Syst. Evol. Microbiol.">
        <title>The Global Catalogue of Microorganisms (GCM) 10K type strain sequencing project: providing services to taxonomists for standard genome sequencing and annotation.</title>
        <authorList>
            <consortium name="The Broad Institute Genomics Platform"/>
            <consortium name="The Broad Institute Genome Sequencing Center for Infectious Disease"/>
            <person name="Wu L."/>
            <person name="Ma J."/>
        </authorList>
    </citation>
    <scope>NUCLEOTIDE SEQUENCE [LARGE SCALE GENOMIC DNA]</scope>
    <source>
        <strain evidence="4">JCM 17939</strain>
    </source>
</reference>
<sequence length="323" mass="33483">MSIGIALPAGPDGIAAATNAVDTMADEARQAAAAGLDEVWFSQRLDVDAIAVAGLVGREVPGIRVGTSVVPIYPRHPIVLAGQAQTAQAATGGRFTLGVGLSAERMVTDVFGVPYDRPIRHLRDHLTALTSLLADGTADVHGPTLTADTGEHWSARVPGAEPPVPVIVAAMGPQALRATGELADGTLPYLVGPKTIADHILPIITEAAEAAGRPAPRIIAAFPGVVTADPAATRARAEQVLGFYATIPSYRAVLDREGVAHPADLAAIGDEDTVAERVEAYFAAGATDVLVTNTGLGTPEDRLGTWELLGRLARTRHRPAPDR</sequence>
<evidence type="ECO:0000313" key="3">
    <source>
        <dbReference type="EMBL" id="GAA4637707.1"/>
    </source>
</evidence>
<name>A0ABP8UTB5_9ACTN</name>
<evidence type="ECO:0000259" key="2">
    <source>
        <dbReference type="Pfam" id="PF00296"/>
    </source>
</evidence>
<protein>
    <submittedName>
        <fullName evidence="3">TIGR03564 family F420-dependent LLM class oxidoreductase</fullName>
    </submittedName>
</protein>
<accession>A0ABP8UTB5</accession>
<proteinExistence type="predicted"/>
<feature type="domain" description="Luciferase-like" evidence="2">
    <location>
        <begin position="1"/>
        <end position="287"/>
    </location>
</feature>
<keyword evidence="1" id="KW-0560">Oxidoreductase</keyword>
<dbReference type="InterPro" id="IPR011251">
    <property type="entry name" value="Luciferase-like_dom"/>
</dbReference>
<dbReference type="InterPro" id="IPR050564">
    <property type="entry name" value="F420-G6PD/mer"/>
</dbReference>
<dbReference type="Pfam" id="PF00296">
    <property type="entry name" value="Bac_luciferase"/>
    <property type="match status" value="1"/>
</dbReference>
<dbReference type="SUPFAM" id="SSF51679">
    <property type="entry name" value="Bacterial luciferase-like"/>
    <property type="match status" value="1"/>
</dbReference>
<evidence type="ECO:0000313" key="4">
    <source>
        <dbReference type="Proteomes" id="UP001501442"/>
    </source>
</evidence>
<dbReference type="EMBL" id="BAABHK010000020">
    <property type="protein sequence ID" value="GAA4637707.1"/>
    <property type="molecule type" value="Genomic_DNA"/>
</dbReference>
<organism evidence="3 4">
    <name type="scientific">Actinoallomurus vinaceus</name>
    <dbReference type="NCBI Taxonomy" id="1080074"/>
    <lineage>
        <taxon>Bacteria</taxon>
        <taxon>Bacillati</taxon>
        <taxon>Actinomycetota</taxon>
        <taxon>Actinomycetes</taxon>
        <taxon>Streptosporangiales</taxon>
        <taxon>Thermomonosporaceae</taxon>
        <taxon>Actinoallomurus</taxon>
    </lineage>
</organism>
<dbReference type="Gene3D" id="3.20.20.30">
    <property type="entry name" value="Luciferase-like domain"/>
    <property type="match status" value="1"/>
</dbReference>
<comment type="caution">
    <text evidence="3">The sequence shown here is derived from an EMBL/GenBank/DDBJ whole genome shotgun (WGS) entry which is preliminary data.</text>
</comment>